<evidence type="ECO:0000256" key="6">
    <source>
        <dbReference type="PIRSR" id="PIRSR630616-1"/>
    </source>
</evidence>
<comment type="caution">
    <text evidence="11">The sequence shown here is derived from an EMBL/GenBank/DDBJ whole genome shotgun (WGS) entry which is preliminary data.</text>
</comment>
<dbReference type="SUPFAM" id="SSF56112">
    <property type="entry name" value="Protein kinase-like (PK-like)"/>
    <property type="match status" value="1"/>
</dbReference>
<feature type="cross-link" description="Glycyl lysine isopeptide (Lys-Gly) (interchain with G-Cter in SUMO2)" evidence="8">
    <location>
        <position position="220"/>
    </location>
</feature>
<dbReference type="InterPro" id="IPR000719">
    <property type="entry name" value="Prot_kinase_dom"/>
</dbReference>
<feature type="compositionally biased region" description="Polar residues" evidence="9">
    <location>
        <begin position="381"/>
        <end position="393"/>
    </location>
</feature>
<dbReference type="PANTHER" id="PTHR24350">
    <property type="entry name" value="SERINE/THREONINE-PROTEIN KINASE IAL-RELATED"/>
    <property type="match status" value="1"/>
</dbReference>
<evidence type="ECO:0000256" key="2">
    <source>
        <dbReference type="ARBA" id="ARBA00022679"/>
    </source>
</evidence>
<gene>
    <name evidence="11" type="ORF">PPROV_000518300</name>
</gene>
<keyword evidence="1" id="KW-0723">Serine/threonine-protein kinase</keyword>
<accession>A0A830HHU8</accession>
<feature type="binding site" evidence="7">
    <location>
        <position position="97"/>
    </location>
    <ligand>
        <name>ATP</name>
        <dbReference type="ChEBI" id="CHEBI:30616"/>
    </ligand>
</feature>
<dbReference type="Gene3D" id="1.10.510.10">
    <property type="entry name" value="Transferase(Phosphotransferase) domain 1"/>
    <property type="match status" value="1"/>
</dbReference>
<evidence type="ECO:0000313" key="11">
    <source>
        <dbReference type="EMBL" id="GHP06438.1"/>
    </source>
</evidence>
<dbReference type="SMART" id="SM00220">
    <property type="entry name" value="S_TKc"/>
    <property type="match status" value="1"/>
</dbReference>
<dbReference type="InterPro" id="IPR011009">
    <property type="entry name" value="Kinase-like_dom_sf"/>
</dbReference>
<sequence length="429" mass="46520">MTQTNDIKQAAAPPPPSSSSSAGLDSTVMMMTDNNNNTGSAAAAPSSSQAAAAHELKPNQTLSSGRYRVIKELNRGGTAVVYEAVDVSNNNLSVALKVMNTREGVMQMPVKAVKREIELASQMRDAMAAAAAGKNPNVSAALAKEMQLGQRHIVQLLDVFAHEGRSLVIVWELVRGVDLLDLLNECGGRMKEEMAARYVRQLLRGVTYMHANGLCHRDLKPENCMIDRKTDRLKIIDFGLSKHLDSAITLGVGTPDYMSPELLNGPAGMANPNGKYDAVAVDVWAIGVMLYLIVTGVYPFEDPSHPDDVSRTLSNIRNGRARPLPPDVTTECRDCIASMLRRRPERRINLMQLSQHVWLTKHEAVAPPTPTTPAHPRHPSQVATPKTSGSINKSTSTSPGQSSTPPTTNRSQSFQAGFKSFLDKLKPGK</sequence>
<evidence type="ECO:0000256" key="9">
    <source>
        <dbReference type="SAM" id="MobiDB-lite"/>
    </source>
</evidence>
<keyword evidence="12" id="KW-1185">Reference proteome</keyword>
<feature type="binding site" evidence="7">
    <location>
        <begin position="222"/>
        <end position="223"/>
    </location>
    <ligand>
        <name>ATP</name>
        <dbReference type="ChEBI" id="CHEBI:30616"/>
    </ligand>
</feature>
<feature type="region of interest" description="Disordered" evidence="9">
    <location>
        <begin position="365"/>
        <end position="429"/>
    </location>
</feature>
<evidence type="ECO:0000256" key="8">
    <source>
        <dbReference type="PIRSR" id="PIRSR630616-3"/>
    </source>
</evidence>
<dbReference type="EMBL" id="BNJQ01000013">
    <property type="protein sequence ID" value="GHP06438.1"/>
    <property type="molecule type" value="Genomic_DNA"/>
</dbReference>
<dbReference type="Pfam" id="PF00069">
    <property type="entry name" value="Pkinase"/>
    <property type="match status" value="1"/>
</dbReference>
<evidence type="ECO:0000313" key="12">
    <source>
        <dbReference type="Proteomes" id="UP000660262"/>
    </source>
</evidence>
<keyword evidence="3 7" id="KW-0547">Nucleotide-binding</keyword>
<dbReference type="GO" id="GO:0004674">
    <property type="term" value="F:protein serine/threonine kinase activity"/>
    <property type="evidence" value="ECO:0007669"/>
    <property type="project" value="UniProtKB-KW"/>
</dbReference>
<dbReference type="PROSITE" id="PS00108">
    <property type="entry name" value="PROTEIN_KINASE_ST"/>
    <property type="match status" value="1"/>
</dbReference>
<dbReference type="Proteomes" id="UP000660262">
    <property type="component" value="Unassembled WGS sequence"/>
</dbReference>
<evidence type="ECO:0000259" key="10">
    <source>
        <dbReference type="PROSITE" id="PS50011"/>
    </source>
</evidence>
<evidence type="ECO:0000256" key="4">
    <source>
        <dbReference type="ARBA" id="ARBA00022777"/>
    </source>
</evidence>
<keyword evidence="2" id="KW-0808">Transferase</keyword>
<dbReference type="AlphaFoldDB" id="A0A830HHU8"/>
<evidence type="ECO:0000256" key="3">
    <source>
        <dbReference type="ARBA" id="ARBA00022741"/>
    </source>
</evidence>
<dbReference type="GO" id="GO:0005524">
    <property type="term" value="F:ATP binding"/>
    <property type="evidence" value="ECO:0007669"/>
    <property type="project" value="UniProtKB-KW"/>
</dbReference>
<feature type="compositionally biased region" description="Low complexity" evidence="9">
    <location>
        <begin position="394"/>
        <end position="408"/>
    </location>
</feature>
<feature type="active site" description="Proton acceptor" evidence="6">
    <location>
        <position position="218"/>
    </location>
</feature>
<keyword evidence="4" id="KW-0418">Kinase</keyword>
<feature type="compositionally biased region" description="Low complexity" evidence="9">
    <location>
        <begin position="18"/>
        <end position="53"/>
    </location>
</feature>
<organism evidence="11 12">
    <name type="scientific">Pycnococcus provasolii</name>
    <dbReference type="NCBI Taxonomy" id="41880"/>
    <lineage>
        <taxon>Eukaryota</taxon>
        <taxon>Viridiplantae</taxon>
        <taxon>Chlorophyta</taxon>
        <taxon>Pseudoscourfieldiophyceae</taxon>
        <taxon>Pseudoscourfieldiales</taxon>
        <taxon>Pycnococcaceae</taxon>
        <taxon>Pycnococcus</taxon>
    </lineage>
</organism>
<feature type="binding site" evidence="7">
    <location>
        <position position="237"/>
    </location>
    <ligand>
        <name>ATP</name>
        <dbReference type="ChEBI" id="CHEBI:30616"/>
    </ligand>
</feature>
<feature type="region of interest" description="Disordered" evidence="9">
    <location>
        <begin position="1"/>
        <end position="59"/>
    </location>
</feature>
<dbReference type="InterPro" id="IPR008271">
    <property type="entry name" value="Ser/Thr_kinase_AS"/>
</dbReference>
<evidence type="ECO:0000256" key="1">
    <source>
        <dbReference type="ARBA" id="ARBA00022527"/>
    </source>
</evidence>
<feature type="domain" description="Protein kinase" evidence="10">
    <location>
        <begin position="67"/>
        <end position="359"/>
    </location>
</feature>
<proteinExistence type="predicted"/>
<dbReference type="OrthoDB" id="512143at2759"/>
<name>A0A830HHU8_9CHLO</name>
<evidence type="ECO:0000256" key="7">
    <source>
        <dbReference type="PIRSR" id="PIRSR630616-2"/>
    </source>
</evidence>
<dbReference type="PROSITE" id="PS50011">
    <property type="entry name" value="PROTEIN_KINASE_DOM"/>
    <property type="match status" value="1"/>
</dbReference>
<reference evidence="11" key="1">
    <citation type="submission" date="2020-10" db="EMBL/GenBank/DDBJ databases">
        <title>Unveiling of a novel bifunctional photoreceptor, Dualchrome1, isolated from a cosmopolitan green alga.</title>
        <authorList>
            <person name="Suzuki S."/>
            <person name="Kawachi M."/>
        </authorList>
    </citation>
    <scope>NUCLEOTIDE SEQUENCE</scope>
    <source>
        <strain evidence="11">NIES 2893</strain>
    </source>
</reference>
<keyword evidence="5 7" id="KW-0067">ATP-binding</keyword>
<evidence type="ECO:0000256" key="5">
    <source>
        <dbReference type="ARBA" id="ARBA00022840"/>
    </source>
</evidence>
<dbReference type="InterPro" id="IPR030616">
    <property type="entry name" value="Aur-like"/>
</dbReference>
<protein>
    <recommendedName>
        <fullName evidence="10">Protein kinase domain-containing protein</fullName>
    </recommendedName>
</protein>
<feature type="region of interest" description="Disordered" evidence="9">
    <location>
        <begin position="304"/>
        <end position="327"/>
    </location>
</feature>